<dbReference type="OrthoDB" id="1889659at2"/>
<evidence type="ECO:0000313" key="2">
    <source>
        <dbReference type="Proteomes" id="UP000005384"/>
    </source>
</evidence>
<proteinExistence type="predicted"/>
<gene>
    <name evidence="1" type="ORF">HMPREF9473_02119</name>
</gene>
<dbReference type="PATRIC" id="fig|742737.3.peg.2143"/>
<keyword evidence="2" id="KW-1185">Reference proteome</keyword>
<name>G5IF42_9FIRM</name>
<protein>
    <submittedName>
        <fullName evidence="1">Uncharacterized protein</fullName>
    </submittedName>
</protein>
<reference evidence="1 2" key="1">
    <citation type="submission" date="2011-08" db="EMBL/GenBank/DDBJ databases">
        <title>The Genome Sequence of Clostridium hathewayi WAL-18680.</title>
        <authorList>
            <consortium name="The Broad Institute Genome Sequencing Platform"/>
            <person name="Earl A."/>
            <person name="Ward D."/>
            <person name="Feldgarden M."/>
            <person name="Gevers D."/>
            <person name="Finegold S.M."/>
            <person name="Summanen P.H."/>
            <person name="Molitoris D.R."/>
            <person name="Song M."/>
            <person name="Daigneault M."/>
            <person name="Allen-Vercoe E."/>
            <person name="Young S.K."/>
            <person name="Zeng Q."/>
            <person name="Gargeya S."/>
            <person name="Fitzgerald M."/>
            <person name="Haas B."/>
            <person name="Abouelleil A."/>
            <person name="Alvarado L."/>
            <person name="Arachchi H.M."/>
            <person name="Berlin A."/>
            <person name="Brown A."/>
            <person name="Chapman S.B."/>
            <person name="Chen Z."/>
            <person name="Dunbar C."/>
            <person name="Freedman E."/>
            <person name="Gearin G."/>
            <person name="Gellesch M."/>
            <person name="Goldberg J."/>
            <person name="Griggs A."/>
            <person name="Gujja S."/>
            <person name="Heiman D."/>
            <person name="Howarth C."/>
            <person name="Larson L."/>
            <person name="Lui A."/>
            <person name="MacDonald P.J.P."/>
            <person name="Montmayeur A."/>
            <person name="Murphy C."/>
            <person name="Neiman D."/>
            <person name="Pearson M."/>
            <person name="Priest M."/>
            <person name="Roberts A."/>
            <person name="Saif S."/>
            <person name="Shea T."/>
            <person name="Shenoy N."/>
            <person name="Sisk P."/>
            <person name="Stolte C."/>
            <person name="Sykes S."/>
            <person name="Wortman J."/>
            <person name="Nusbaum C."/>
            <person name="Birren B."/>
        </authorList>
    </citation>
    <scope>NUCLEOTIDE SEQUENCE [LARGE SCALE GENOMIC DNA]</scope>
    <source>
        <strain evidence="1 2">WAL-18680</strain>
    </source>
</reference>
<dbReference type="Proteomes" id="UP000005384">
    <property type="component" value="Unassembled WGS sequence"/>
</dbReference>
<dbReference type="EMBL" id="ADLN01000043">
    <property type="protein sequence ID" value="EHI59881.1"/>
    <property type="molecule type" value="Genomic_DNA"/>
</dbReference>
<sequence length="297" mass="33664">MILGSTFAGSGSAVSYATAKEAAVTSFTLTGMVLDELYATKDSLINFNWNIPSDWTFNTYLHALYQNDVYAGNVSFSESIVQKIKIKKRYKGDFAWKTIYEKEIHSNEDFAIEFYDYYSPSGKEIEYAYVAVISGADTDTISTSVYSEFECYFICDRNASYPMILDTSNTITYNKESQTIISPGCRYPYVVNNGIARYYSGTLTATFIELGQDGYDVENGWSYRNQIDQFLSDGKPKILKSFEGDMYMVNVVGSLSRAENGHYQNISHSIEWMECGDPTRIADLYDKGFIDTDIDRE</sequence>
<dbReference type="HOGENOM" id="CLU_899506_0_0_9"/>
<organism evidence="1 2">
    <name type="scientific">Hungatella hathewayi WAL-18680</name>
    <dbReference type="NCBI Taxonomy" id="742737"/>
    <lineage>
        <taxon>Bacteria</taxon>
        <taxon>Bacillati</taxon>
        <taxon>Bacillota</taxon>
        <taxon>Clostridia</taxon>
        <taxon>Lachnospirales</taxon>
        <taxon>Lachnospiraceae</taxon>
        <taxon>Hungatella</taxon>
    </lineage>
</organism>
<dbReference type="AlphaFoldDB" id="G5IF42"/>
<dbReference type="RefSeq" id="WP_006780099.1">
    <property type="nucleotide sequence ID" value="NZ_CP040506.1"/>
</dbReference>
<accession>G5IF42</accession>
<evidence type="ECO:0000313" key="1">
    <source>
        <dbReference type="EMBL" id="EHI59881.1"/>
    </source>
</evidence>
<comment type="caution">
    <text evidence="1">The sequence shown here is derived from an EMBL/GenBank/DDBJ whole genome shotgun (WGS) entry which is preliminary data.</text>
</comment>